<accession>A0A5N6VBG1</accession>
<evidence type="ECO:0000313" key="2">
    <source>
        <dbReference type="Proteomes" id="UP000326950"/>
    </source>
</evidence>
<sequence length="379" mass="42995">MQFTMAPTATSQPSITYYPKASNAIPVDSPAEARRHIISFLLSCTQENLLLSLSWDNFTKEIRDILQKGSEKRLCQWEYDPEYEILKVKAMGSPLHAALNSCIFRSFITAHRTTLTADEAKCIVINPLPVLLSRPLNPGEKLGEKPAAWTKQPDNLIYFNDIEAEEQFLQIVVEIGFSESYHDLVRDASQWLLRSGGETKVVIIAKIDEDKRQRAIHQKTEQFTCTRDMLVTKYGDAMSQEAYDVEKTADGIQDSSPALYKAVKSEVIASDWVGQISVYLEVWELRDGYPALRGPRIDVLPTPANPRNLVLSVTDLIPEGCRTLFPNFDASRTFTIDMGFFRQELNVAKKATAFHRAMEVIRPLDKDESNPEYRLWVLS</sequence>
<protein>
    <submittedName>
        <fullName evidence="1">Uncharacterized protein</fullName>
    </submittedName>
</protein>
<reference evidence="1 2" key="1">
    <citation type="submission" date="2019-04" db="EMBL/GenBank/DDBJ databases">
        <title>Friends and foes A comparative genomics study of 23 Aspergillus species from section Flavi.</title>
        <authorList>
            <consortium name="DOE Joint Genome Institute"/>
            <person name="Kjaerbolling I."/>
            <person name="Vesth T."/>
            <person name="Frisvad J.C."/>
            <person name="Nybo J.L."/>
            <person name="Theobald S."/>
            <person name="Kildgaard S."/>
            <person name="Isbrandt T."/>
            <person name="Kuo A."/>
            <person name="Sato A."/>
            <person name="Lyhne E.K."/>
            <person name="Kogle M.E."/>
            <person name="Wiebenga A."/>
            <person name="Kun R.S."/>
            <person name="Lubbers R.J."/>
            <person name="Makela M.R."/>
            <person name="Barry K."/>
            <person name="Chovatia M."/>
            <person name="Clum A."/>
            <person name="Daum C."/>
            <person name="Haridas S."/>
            <person name="He G."/>
            <person name="LaButti K."/>
            <person name="Lipzen A."/>
            <person name="Mondo S."/>
            <person name="Riley R."/>
            <person name="Salamov A."/>
            <person name="Simmons B.A."/>
            <person name="Magnuson J.K."/>
            <person name="Henrissat B."/>
            <person name="Mortensen U.H."/>
            <person name="Larsen T.O."/>
            <person name="Devries R.P."/>
            <person name="Grigoriev I.V."/>
            <person name="Machida M."/>
            <person name="Baker S.E."/>
            <person name="Andersen M.R."/>
        </authorList>
    </citation>
    <scope>NUCLEOTIDE SEQUENCE [LARGE SCALE GENOMIC DNA]</scope>
    <source>
        <strain evidence="1 2">CBS 117626</strain>
    </source>
</reference>
<proteinExistence type="predicted"/>
<organism evidence="1 2">
    <name type="scientific">Aspergillus tamarii</name>
    <dbReference type="NCBI Taxonomy" id="41984"/>
    <lineage>
        <taxon>Eukaryota</taxon>
        <taxon>Fungi</taxon>
        <taxon>Dikarya</taxon>
        <taxon>Ascomycota</taxon>
        <taxon>Pezizomycotina</taxon>
        <taxon>Eurotiomycetes</taxon>
        <taxon>Eurotiomycetidae</taxon>
        <taxon>Eurotiales</taxon>
        <taxon>Aspergillaceae</taxon>
        <taxon>Aspergillus</taxon>
        <taxon>Aspergillus subgen. Circumdati</taxon>
    </lineage>
</organism>
<evidence type="ECO:0000313" key="1">
    <source>
        <dbReference type="EMBL" id="KAE8168366.1"/>
    </source>
</evidence>
<dbReference type="AlphaFoldDB" id="A0A5N6VBG1"/>
<gene>
    <name evidence="1" type="ORF">BDV40DRAFT_251885</name>
</gene>
<name>A0A5N6VBG1_ASPTM</name>
<dbReference type="OrthoDB" id="4413748at2759"/>
<keyword evidence="2" id="KW-1185">Reference proteome</keyword>
<dbReference type="Proteomes" id="UP000326950">
    <property type="component" value="Unassembled WGS sequence"/>
</dbReference>
<dbReference type="EMBL" id="ML738586">
    <property type="protein sequence ID" value="KAE8168366.1"/>
    <property type="molecule type" value="Genomic_DNA"/>
</dbReference>